<evidence type="ECO:0000313" key="8">
    <source>
        <dbReference type="EMBL" id="EER04109.1"/>
    </source>
</evidence>
<keyword evidence="4 6" id="KW-0418">Kinase</keyword>
<dbReference type="FunCoup" id="C5LGR4">
    <property type="interactions" value="35"/>
</dbReference>
<dbReference type="AlphaFoldDB" id="C5LGR4"/>
<evidence type="ECO:0000256" key="6">
    <source>
        <dbReference type="RuleBase" id="RU361128"/>
    </source>
</evidence>
<dbReference type="GO" id="GO:0004143">
    <property type="term" value="F:ATP-dependent diacylglycerol kinase activity"/>
    <property type="evidence" value="ECO:0007669"/>
    <property type="project" value="UniProtKB-EC"/>
</dbReference>
<protein>
    <recommendedName>
        <fullName evidence="6">Diacylglycerol kinase</fullName>
        <shortName evidence="6">DAG kinase</shortName>
        <ecNumber evidence="6">2.7.1.107</ecNumber>
    </recommendedName>
</protein>
<dbReference type="EC" id="2.7.1.107" evidence="6"/>
<dbReference type="InterPro" id="IPR000756">
    <property type="entry name" value="Diacylglycerol_kin_accessory"/>
</dbReference>
<dbReference type="GO" id="GO:0016020">
    <property type="term" value="C:membrane"/>
    <property type="evidence" value="ECO:0007669"/>
    <property type="project" value="TreeGrafter"/>
</dbReference>
<evidence type="ECO:0000259" key="7">
    <source>
        <dbReference type="PROSITE" id="PS50146"/>
    </source>
</evidence>
<gene>
    <name evidence="8" type="ORF">Pmar_PMAR023096</name>
</gene>
<sequence length="420" mass="46286">MEPSSSDHDRVEDARESPIVYIFVNPTSGGNRASEYLTLGLQRMKFRENHCEVYIYDISDGVSGSKPSFANLADHAAANTGDNGSSHPIRVLVAGGDGSIMWFLDEAIKHKVDIDSIAIGVIPFGTANDFSRVLGWGASAPRVLLGKRLVNFKGMLTQWLNASIVPYDIWEVEIKCTNNGSIQHIHNSVKTPLKGSNGEILRDVVKPICNYFSIGVESRIGLGFDKHRTKSKLLNKAVYVVEGTKKLTFTRTPPIPDLISSATCPSIVDQPSGEDRNIFTTNAVGERSHLIGNPVSIIMLNIPSIMGGCDIWSKSRKIGIRNDTQSGLLDKLQDPGDGKFEMLSYDTLFGLSAEQLRISPFAGNGHRLYQGGGPVVLQFKALNDSIRAYFQVDGEYYMCKHPSTMTIRHKMKIHVMKRNT</sequence>
<dbReference type="Pfam" id="PF00781">
    <property type="entry name" value="DAGK_cat"/>
    <property type="match status" value="1"/>
</dbReference>
<keyword evidence="3 6" id="KW-0547">Nucleotide-binding</keyword>
<dbReference type="GO" id="GO:0005524">
    <property type="term" value="F:ATP binding"/>
    <property type="evidence" value="ECO:0007669"/>
    <property type="project" value="UniProtKB-KW"/>
</dbReference>
<keyword evidence="2 6" id="KW-0808">Transferase</keyword>
<dbReference type="GO" id="GO:0007200">
    <property type="term" value="P:phospholipase C-activating G protein-coupled receptor signaling pathway"/>
    <property type="evidence" value="ECO:0007669"/>
    <property type="project" value="InterPro"/>
</dbReference>
<evidence type="ECO:0000256" key="4">
    <source>
        <dbReference type="ARBA" id="ARBA00022777"/>
    </source>
</evidence>
<comment type="catalytic activity">
    <reaction evidence="6">
        <text>a 1,2-diacyl-sn-glycerol + ATP = a 1,2-diacyl-sn-glycero-3-phosphate + ADP + H(+)</text>
        <dbReference type="Rhea" id="RHEA:10272"/>
        <dbReference type="ChEBI" id="CHEBI:15378"/>
        <dbReference type="ChEBI" id="CHEBI:17815"/>
        <dbReference type="ChEBI" id="CHEBI:30616"/>
        <dbReference type="ChEBI" id="CHEBI:58608"/>
        <dbReference type="ChEBI" id="CHEBI:456216"/>
        <dbReference type="EC" id="2.7.1.107"/>
    </reaction>
</comment>
<dbReference type="SUPFAM" id="SSF111331">
    <property type="entry name" value="NAD kinase/diacylglycerol kinase-like"/>
    <property type="match status" value="1"/>
</dbReference>
<comment type="similarity">
    <text evidence="1 6">Belongs to the eukaryotic diacylglycerol kinase family.</text>
</comment>
<organism evidence="9">
    <name type="scientific">Perkinsus marinus (strain ATCC 50983 / TXsc)</name>
    <dbReference type="NCBI Taxonomy" id="423536"/>
    <lineage>
        <taxon>Eukaryota</taxon>
        <taxon>Sar</taxon>
        <taxon>Alveolata</taxon>
        <taxon>Perkinsozoa</taxon>
        <taxon>Perkinsea</taxon>
        <taxon>Perkinsida</taxon>
        <taxon>Perkinsidae</taxon>
        <taxon>Perkinsus</taxon>
    </lineage>
</organism>
<evidence type="ECO:0000256" key="3">
    <source>
        <dbReference type="ARBA" id="ARBA00022741"/>
    </source>
</evidence>
<dbReference type="InterPro" id="IPR016064">
    <property type="entry name" value="NAD/diacylglycerol_kinase_sf"/>
</dbReference>
<name>C5LGR4_PERM5</name>
<dbReference type="InParanoid" id="C5LGR4"/>
<dbReference type="InterPro" id="IPR017438">
    <property type="entry name" value="ATP-NAD_kinase_N"/>
</dbReference>
<dbReference type="PANTHER" id="PTHR11255">
    <property type="entry name" value="DIACYLGLYCEROL KINASE"/>
    <property type="match status" value="1"/>
</dbReference>
<proteinExistence type="inferred from homology"/>
<evidence type="ECO:0000256" key="2">
    <source>
        <dbReference type="ARBA" id="ARBA00022679"/>
    </source>
</evidence>
<dbReference type="SMART" id="SM00046">
    <property type="entry name" value="DAGKc"/>
    <property type="match status" value="1"/>
</dbReference>
<accession>C5LGR4</accession>
<dbReference type="InterPro" id="IPR037607">
    <property type="entry name" value="DGK"/>
</dbReference>
<dbReference type="Pfam" id="PF00609">
    <property type="entry name" value="DAGK_acc"/>
    <property type="match status" value="1"/>
</dbReference>
<evidence type="ECO:0000256" key="1">
    <source>
        <dbReference type="ARBA" id="ARBA00009280"/>
    </source>
</evidence>
<dbReference type="SMART" id="SM00045">
    <property type="entry name" value="DAGKa"/>
    <property type="match status" value="1"/>
</dbReference>
<keyword evidence="5 6" id="KW-0067">ATP-binding</keyword>
<evidence type="ECO:0000313" key="9">
    <source>
        <dbReference type="Proteomes" id="UP000007800"/>
    </source>
</evidence>
<dbReference type="Gene3D" id="3.40.50.10330">
    <property type="entry name" value="Probable inorganic polyphosphate/atp-NAD kinase, domain 1"/>
    <property type="match status" value="1"/>
</dbReference>
<reference evidence="8 9" key="1">
    <citation type="submission" date="2008-07" db="EMBL/GenBank/DDBJ databases">
        <authorList>
            <person name="El-Sayed N."/>
            <person name="Caler E."/>
            <person name="Inman J."/>
            <person name="Amedeo P."/>
            <person name="Hass B."/>
            <person name="Wortman J."/>
        </authorList>
    </citation>
    <scope>NUCLEOTIDE SEQUENCE [LARGE SCALE GENOMIC DNA]</scope>
    <source>
        <strain evidence="9">ATCC 50983 / TXsc</strain>
    </source>
</reference>
<dbReference type="EMBL" id="GG681874">
    <property type="protein sequence ID" value="EER04109.1"/>
    <property type="molecule type" value="Genomic_DNA"/>
</dbReference>
<dbReference type="GeneID" id="9045195"/>
<feature type="domain" description="DAGKc" evidence="7">
    <location>
        <begin position="15"/>
        <end position="176"/>
    </location>
</feature>
<dbReference type="PROSITE" id="PS50146">
    <property type="entry name" value="DAGK"/>
    <property type="match status" value="1"/>
</dbReference>
<dbReference type="RefSeq" id="XP_002772293.1">
    <property type="nucleotide sequence ID" value="XM_002772247.1"/>
</dbReference>
<dbReference type="OrthoDB" id="242257at2759"/>
<dbReference type="PANTHER" id="PTHR11255:SF121">
    <property type="entry name" value="DIACYLGLYCEROL KINASE (ATP)"/>
    <property type="match status" value="1"/>
</dbReference>
<dbReference type="InterPro" id="IPR001206">
    <property type="entry name" value="Diacylglycerol_kinase_cat_dom"/>
</dbReference>
<dbReference type="Proteomes" id="UP000007800">
    <property type="component" value="Unassembled WGS sequence"/>
</dbReference>
<evidence type="ECO:0000256" key="5">
    <source>
        <dbReference type="ARBA" id="ARBA00022840"/>
    </source>
</evidence>
<dbReference type="OMA" id="LWEVNIT"/>
<keyword evidence="9" id="KW-1185">Reference proteome</keyword>